<evidence type="ECO:0000256" key="2">
    <source>
        <dbReference type="PIRSR" id="PIRSR000459-1"/>
    </source>
</evidence>
<dbReference type="InterPro" id="IPR038765">
    <property type="entry name" value="Papain-like_cys_pep_sf"/>
</dbReference>
<dbReference type="FunFam" id="3.90.260.10:FF:000002">
    <property type="entry name" value="Erythrocyte membrane protein band 4.2"/>
    <property type="match status" value="1"/>
</dbReference>
<sequence length="707" mass="79947">MGQAFQKVKCDFNTRTNNEDHRTCEISTRTLIVRRGQRFSITLHFRKKIKKYLKNLKKLSLVLQTGPKSAGLNGTEYEFSITSLGDQKSWSAAVQFRDMQSWTISVTTPASALIGRYTLLLKVTTALHSSLQKLGEFVLLFNPWCPEDDVFLNNEAQRQEYILNEDGIIYRGTESSIQPYPWNFGQCDEEVLNICLQLMDITLPGMNTDQRDFVKRANPVHVSRNICAMLNCNDDKGILVGKWNDEYDDGTPPGRWRGSLPILRQWLAMRFQPVRYGQCWVFAAVMCSVLRCLGIPTRVVTNFNSAHDAEGNLVVEEYYDEHGAKINKCRNNNIWNFHIWNECWMMRKDLPVGFDGWQALDPTPQENNGGKFCCGPAPVLAIKEGDVDMIYDSAFLFAEVNADCAVWLFSANGHLEKVHCNTKYVGNNISTKGVGSERCEDITHLYKYPEGSLKESEVFQKALEKNRAYRTSTEDRRSGRMLQATLEETSKLLLTIQSKSSLLLGQDIKLSIIVSNRNPVGMTLQLAMGAQSFHYNGVAKKQFWNEELKFSLLANEEKTITARIAYSQYERVLLDNGLLRITAVAKNGDVRGPFFAQQDVTISKPSIIIEMPEKVKTYDPVTARISFTNPLPESLSDCVLTVAGRGLVSNGRMYRFCTIEPGGSFTQLVQFTPTQTGLRRLNVDLDCSKFQDIQGFKSLEVLADATP</sequence>
<dbReference type="SUPFAM" id="SSF54001">
    <property type="entry name" value="Cysteine proteinases"/>
    <property type="match status" value="1"/>
</dbReference>
<organism evidence="5 6">
    <name type="scientific">Pleurodeles waltl</name>
    <name type="common">Iberian ribbed newt</name>
    <dbReference type="NCBI Taxonomy" id="8319"/>
    <lineage>
        <taxon>Eukaryota</taxon>
        <taxon>Metazoa</taxon>
        <taxon>Chordata</taxon>
        <taxon>Craniata</taxon>
        <taxon>Vertebrata</taxon>
        <taxon>Euteleostomi</taxon>
        <taxon>Amphibia</taxon>
        <taxon>Batrachia</taxon>
        <taxon>Caudata</taxon>
        <taxon>Salamandroidea</taxon>
        <taxon>Salamandridae</taxon>
        <taxon>Pleurodelinae</taxon>
        <taxon>Pleurodeles</taxon>
    </lineage>
</organism>
<dbReference type="GO" id="GO:0003810">
    <property type="term" value="F:protein-glutamine gamma-glutamyltransferase activity"/>
    <property type="evidence" value="ECO:0007669"/>
    <property type="project" value="InterPro"/>
</dbReference>
<dbReference type="SUPFAM" id="SSF81296">
    <property type="entry name" value="E set domains"/>
    <property type="match status" value="1"/>
</dbReference>
<comment type="cofactor">
    <cofactor evidence="3">
        <name>Ca(2+)</name>
        <dbReference type="ChEBI" id="CHEBI:29108"/>
    </cofactor>
    <text evidence="3">Binds 1 Ca(2+) ion per subunit.</text>
</comment>
<evidence type="ECO:0000313" key="6">
    <source>
        <dbReference type="Proteomes" id="UP001066276"/>
    </source>
</evidence>
<feature type="binding site" evidence="3">
    <location>
        <position position="450"/>
    </location>
    <ligand>
        <name>Ca(2+)</name>
        <dbReference type="ChEBI" id="CHEBI:29108"/>
    </ligand>
</feature>
<feature type="binding site" evidence="3">
    <location>
        <position position="403"/>
    </location>
    <ligand>
        <name>Ca(2+)</name>
        <dbReference type="ChEBI" id="CHEBI:29108"/>
    </ligand>
</feature>
<proteinExistence type="inferred from homology"/>
<accession>A0AAV7P7K8</accession>
<dbReference type="EMBL" id="JANPWB010000011">
    <property type="protein sequence ID" value="KAJ1123277.1"/>
    <property type="molecule type" value="Genomic_DNA"/>
</dbReference>
<dbReference type="PIRSF" id="PIRSF000459">
    <property type="entry name" value="TGM_EBP42"/>
    <property type="match status" value="1"/>
</dbReference>
<dbReference type="Pfam" id="PF00868">
    <property type="entry name" value="Transglut_N"/>
    <property type="match status" value="1"/>
</dbReference>
<dbReference type="PANTHER" id="PTHR11590:SF44">
    <property type="entry name" value="PROTEIN 4.2"/>
    <property type="match status" value="1"/>
</dbReference>
<dbReference type="InterPro" id="IPR013783">
    <property type="entry name" value="Ig-like_fold"/>
</dbReference>
<comment type="caution">
    <text evidence="5">The sequence shown here is derived from an EMBL/GenBank/DDBJ whole genome shotgun (WGS) entry which is preliminary data.</text>
</comment>
<feature type="active site" evidence="2">
    <location>
        <position position="338"/>
    </location>
</feature>
<dbReference type="Pfam" id="PF00927">
    <property type="entry name" value="Transglut_C"/>
    <property type="match status" value="2"/>
</dbReference>
<feature type="binding site" evidence="3">
    <location>
        <position position="401"/>
    </location>
    <ligand>
        <name>Ca(2+)</name>
        <dbReference type="ChEBI" id="CHEBI:29108"/>
    </ligand>
</feature>
<dbReference type="Gene3D" id="2.60.40.10">
    <property type="entry name" value="Immunoglobulins"/>
    <property type="match status" value="3"/>
</dbReference>
<dbReference type="GO" id="GO:0046872">
    <property type="term" value="F:metal ion binding"/>
    <property type="evidence" value="ECO:0007669"/>
    <property type="project" value="UniProtKB-KW"/>
</dbReference>
<keyword evidence="3" id="KW-0479">Metal-binding</keyword>
<feature type="domain" description="Transglutaminase-like" evidence="4">
    <location>
        <begin position="271"/>
        <end position="364"/>
    </location>
</feature>
<feature type="active site" evidence="2">
    <location>
        <position position="361"/>
    </location>
</feature>
<protein>
    <recommendedName>
        <fullName evidence="4">Transglutaminase-like domain-containing protein</fullName>
    </recommendedName>
</protein>
<evidence type="ECO:0000256" key="1">
    <source>
        <dbReference type="ARBA" id="ARBA00005968"/>
    </source>
</evidence>
<gene>
    <name evidence="5" type="ORF">NDU88_001750</name>
</gene>
<dbReference type="FunFam" id="2.60.40.10:FF:000278">
    <property type="entry name" value="Protein-glutamine gamma-glutamyltransferase 2"/>
    <property type="match status" value="1"/>
</dbReference>
<dbReference type="SUPFAM" id="SSF49309">
    <property type="entry name" value="Transglutaminase, two C-terminal domains"/>
    <property type="match status" value="2"/>
</dbReference>
<dbReference type="InterPro" id="IPR036985">
    <property type="entry name" value="Transglutaminase-like_sf"/>
</dbReference>
<dbReference type="Pfam" id="PF01841">
    <property type="entry name" value="Transglut_core"/>
    <property type="match status" value="1"/>
</dbReference>
<dbReference type="InterPro" id="IPR014756">
    <property type="entry name" value="Ig_E-set"/>
</dbReference>
<evidence type="ECO:0000256" key="3">
    <source>
        <dbReference type="PIRSR" id="PIRSR000459-2"/>
    </source>
</evidence>
<dbReference type="Proteomes" id="UP001066276">
    <property type="component" value="Chromosome 7"/>
</dbReference>
<dbReference type="InterPro" id="IPR001102">
    <property type="entry name" value="Transglutaminase_N"/>
</dbReference>
<feature type="active site" evidence="2">
    <location>
        <position position="279"/>
    </location>
</feature>
<evidence type="ECO:0000259" key="4">
    <source>
        <dbReference type="SMART" id="SM00460"/>
    </source>
</evidence>
<dbReference type="FunFam" id="2.60.40.10:FF:000090">
    <property type="entry name" value="Protein-glutamine gamma-glutamyltransferase 2"/>
    <property type="match status" value="1"/>
</dbReference>
<dbReference type="InterPro" id="IPR050779">
    <property type="entry name" value="Transglutaminase"/>
</dbReference>
<evidence type="ECO:0000313" key="5">
    <source>
        <dbReference type="EMBL" id="KAJ1123277.1"/>
    </source>
</evidence>
<name>A0AAV7P7K8_PLEWA</name>
<keyword evidence="3" id="KW-0106">Calcium</keyword>
<dbReference type="SMART" id="SM00460">
    <property type="entry name" value="TGc"/>
    <property type="match status" value="1"/>
</dbReference>
<comment type="similarity">
    <text evidence="1">Belongs to the transglutaminase superfamily. Transglutaminase family.</text>
</comment>
<reference evidence="5" key="1">
    <citation type="journal article" date="2022" name="bioRxiv">
        <title>Sequencing and chromosome-scale assembly of the giantPleurodeles waltlgenome.</title>
        <authorList>
            <person name="Brown T."/>
            <person name="Elewa A."/>
            <person name="Iarovenko S."/>
            <person name="Subramanian E."/>
            <person name="Araus A.J."/>
            <person name="Petzold A."/>
            <person name="Susuki M."/>
            <person name="Suzuki K.-i.T."/>
            <person name="Hayashi T."/>
            <person name="Toyoda A."/>
            <person name="Oliveira C."/>
            <person name="Osipova E."/>
            <person name="Leigh N.D."/>
            <person name="Simon A."/>
            <person name="Yun M.H."/>
        </authorList>
    </citation>
    <scope>NUCLEOTIDE SEQUENCE</scope>
    <source>
        <strain evidence="5">20211129_DDA</strain>
        <tissue evidence="5">Liver</tissue>
    </source>
</reference>
<dbReference type="PANTHER" id="PTHR11590">
    <property type="entry name" value="PROTEIN-GLUTAMINE GAMMA-GLUTAMYLTRANSFERASE"/>
    <property type="match status" value="1"/>
</dbReference>
<dbReference type="InterPro" id="IPR008958">
    <property type="entry name" value="Transglutaminase_C"/>
</dbReference>
<dbReference type="InterPro" id="IPR002931">
    <property type="entry name" value="Transglutaminase-like"/>
</dbReference>
<dbReference type="Gene3D" id="3.90.260.10">
    <property type="entry name" value="Transglutaminase-like"/>
    <property type="match status" value="1"/>
</dbReference>
<keyword evidence="6" id="KW-1185">Reference proteome</keyword>
<dbReference type="AlphaFoldDB" id="A0AAV7P7K8"/>
<dbReference type="InterPro" id="IPR023608">
    <property type="entry name" value="Transglutaminase_animal"/>
</dbReference>
<feature type="binding site" evidence="3">
    <location>
        <position position="455"/>
    </location>
    <ligand>
        <name>Ca(2+)</name>
        <dbReference type="ChEBI" id="CHEBI:29108"/>
    </ligand>
</feature>
<dbReference type="InterPro" id="IPR036238">
    <property type="entry name" value="Transglutaminase_C_sf"/>
</dbReference>